<organism evidence="1 2">
    <name type="scientific">Gossypium arboreum</name>
    <name type="common">Tree cotton</name>
    <name type="synonym">Gossypium nanking</name>
    <dbReference type="NCBI Taxonomy" id="29729"/>
    <lineage>
        <taxon>Eukaryota</taxon>
        <taxon>Viridiplantae</taxon>
        <taxon>Streptophyta</taxon>
        <taxon>Embryophyta</taxon>
        <taxon>Tracheophyta</taxon>
        <taxon>Spermatophyta</taxon>
        <taxon>Magnoliopsida</taxon>
        <taxon>eudicotyledons</taxon>
        <taxon>Gunneridae</taxon>
        <taxon>Pentapetalae</taxon>
        <taxon>rosids</taxon>
        <taxon>malvids</taxon>
        <taxon>Malvales</taxon>
        <taxon>Malvaceae</taxon>
        <taxon>Malvoideae</taxon>
        <taxon>Gossypium</taxon>
    </lineage>
</organism>
<dbReference type="AlphaFoldDB" id="A0A0B0PD55"/>
<dbReference type="Proteomes" id="UP000032142">
    <property type="component" value="Unassembled WGS sequence"/>
</dbReference>
<evidence type="ECO:0000313" key="1">
    <source>
        <dbReference type="EMBL" id="KHG22867.1"/>
    </source>
</evidence>
<evidence type="ECO:0000313" key="2">
    <source>
        <dbReference type="Proteomes" id="UP000032142"/>
    </source>
</evidence>
<protein>
    <submittedName>
        <fullName evidence="1">Uncharacterized protein</fullName>
    </submittedName>
</protein>
<gene>
    <name evidence="1" type="ORF">F383_29687</name>
</gene>
<keyword evidence="2" id="KW-1185">Reference proteome</keyword>
<dbReference type="EMBL" id="KN423106">
    <property type="protein sequence ID" value="KHG22867.1"/>
    <property type="molecule type" value="Genomic_DNA"/>
</dbReference>
<accession>A0A0B0PD55</accession>
<name>A0A0B0PD55_GOSAR</name>
<proteinExistence type="predicted"/>
<sequence>MFISHMGLFSLFSVHFSLFLLSYAHLSIKHEIKELEASNSPNLRKIHP</sequence>
<reference evidence="2" key="1">
    <citation type="submission" date="2014-09" db="EMBL/GenBank/DDBJ databases">
        <authorList>
            <person name="Mudge J."/>
            <person name="Ramaraj T."/>
            <person name="Lindquist I.E."/>
            <person name="Bharti A.K."/>
            <person name="Sundararajan A."/>
            <person name="Cameron C.T."/>
            <person name="Woodward J.E."/>
            <person name="May G.D."/>
            <person name="Brubaker C."/>
            <person name="Broadhvest J."/>
            <person name="Wilkins T.A."/>
        </authorList>
    </citation>
    <scope>NUCLEOTIDE SEQUENCE</scope>
    <source>
        <strain evidence="2">cv. AKA8401</strain>
    </source>
</reference>